<dbReference type="GO" id="GO:0046872">
    <property type="term" value="F:metal ion binding"/>
    <property type="evidence" value="ECO:0007669"/>
    <property type="project" value="UniProtKB-KW"/>
</dbReference>
<name>A0AAW9PXR1_9CYAN</name>
<evidence type="ECO:0000256" key="4">
    <source>
        <dbReference type="ARBA" id="ARBA00025742"/>
    </source>
</evidence>
<evidence type="ECO:0000259" key="5">
    <source>
        <dbReference type="Pfam" id="PF00149"/>
    </source>
</evidence>
<evidence type="ECO:0000313" key="6">
    <source>
        <dbReference type="EMBL" id="MEE3717842.1"/>
    </source>
</evidence>
<keyword evidence="2 6" id="KW-0378">Hydrolase</keyword>
<gene>
    <name evidence="6" type="primary">cpdA</name>
    <name evidence="6" type="ORF">V2H45_13960</name>
</gene>
<evidence type="ECO:0000256" key="3">
    <source>
        <dbReference type="ARBA" id="ARBA00023004"/>
    </source>
</evidence>
<comment type="caution">
    <text evidence="6">The sequence shown here is derived from an EMBL/GenBank/DDBJ whole genome shotgun (WGS) entry which is preliminary data.</text>
</comment>
<dbReference type="EC" id="3.1.4.53" evidence="6"/>
<organism evidence="6 7">
    <name type="scientific">Tumidithrix elongata BACA0141</name>
    <dbReference type="NCBI Taxonomy" id="2716417"/>
    <lineage>
        <taxon>Bacteria</taxon>
        <taxon>Bacillati</taxon>
        <taxon>Cyanobacteriota</taxon>
        <taxon>Cyanophyceae</taxon>
        <taxon>Pseudanabaenales</taxon>
        <taxon>Pseudanabaenaceae</taxon>
        <taxon>Tumidithrix</taxon>
        <taxon>Tumidithrix elongata</taxon>
    </lineage>
</organism>
<dbReference type="Pfam" id="PF00149">
    <property type="entry name" value="Metallophos"/>
    <property type="match status" value="1"/>
</dbReference>
<keyword evidence="1" id="KW-0479">Metal-binding</keyword>
<evidence type="ECO:0000256" key="2">
    <source>
        <dbReference type="ARBA" id="ARBA00022801"/>
    </source>
</evidence>
<dbReference type="SUPFAM" id="SSF56300">
    <property type="entry name" value="Metallo-dependent phosphatases"/>
    <property type="match status" value="1"/>
</dbReference>
<reference evidence="6" key="1">
    <citation type="submission" date="2024-01" db="EMBL/GenBank/DDBJ databases">
        <title>Bank of Algae and Cyanobacteria of the Azores (BACA) strain genomes.</title>
        <authorList>
            <person name="Luz R."/>
            <person name="Cordeiro R."/>
            <person name="Fonseca A."/>
            <person name="Goncalves V."/>
        </authorList>
    </citation>
    <scope>NUCLEOTIDE SEQUENCE</scope>
    <source>
        <strain evidence="6">BACA0141</strain>
    </source>
</reference>
<dbReference type="NCBIfam" id="NF008359">
    <property type="entry name" value="PRK11148.1"/>
    <property type="match status" value="1"/>
</dbReference>
<keyword evidence="7" id="KW-1185">Reference proteome</keyword>
<dbReference type="PANTHER" id="PTHR42988:SF2">
    <property type="entry name" value="CYCLIC NUCLEOTIDE PHOSPHODIESTERASE CBUA0032-RELATED"/>
    <property type="match status" value="1"/>
</dbReference>
<protein>
    <submittedName>
        <fullName evidence="6">3',5'-cyclic-AMP phosphodiesterase</fullName>
        <ecNumber evidence="6">3.1.4.53</ecNumber>
    </submittedName>
</protein>
<proteinExistence type="inferred from homology"/>
<evidence type="ECO:0000313" key="7">
    <source>
        <dbReference type="Proteomes" id="UP001333818"/>
    </source>
</evidence>
<dbReference type="InterPro" id="IPR029052">
    <property type="entry name" value="Metallo-depent_PP-like"/>
</dbReference>
<sequence length="272" mass="30843">MLLVAQLTDIHLFGDRDAALWGIKTEDSFQAVLAEVTNLNPQPDLLILTGDLTQDGDEAAYMRLRDALRPLNIDTYCLAGNHDDLDLMPSILQGDRIFAANSSTNPNSRIQRGNWQFLFLNSVLIGEVDGLLSAQSLAWLEEQLQRYVEMPTLIAFHHPALPVGCDWMDSIALRNQQEFWQICDRFPQIQVAINGHAHQAFDLLHKTVHNQIRYYVTPSTCIQFKPNTPKFQIDSRSPGFRLLSLFPNGNVETTVHRLAESRFQPDLTVKGY</sequence>
<evidence type="ECO:0000256" key="1">
    <source>
        <dbReference type="ARBA" id="ARBA00022723"/>
    </source>
</evidence>
<dbReference type="InterPro" id="IPR050884">
    <property type="entry name" value="CNP_phosphodiesterase-III"/>
</dbReference>
<dbReference type="InterPro" id="IPR004843">
    <property type="entry name" value="Calcineurin-like_PHP"/>
</dbReference>
<comment type="similarity">
    <text evidence="4">Belongs to the cyclic nucleotide phosphodiesterase class-III family.</text>
</comment>
<dbReference type="Proteomes" id="UP001333818">
    <property type="component" value="Unassembled WGS sequence"/>
</dbReference>
<dbReference type="CDD" id="cd07402">
    <property type="entry name" value="MPP_GpdQ"/>
    <property type="match status" value="1"/>
</dbReference>
<dbReference type="RefSeq" id="WP_330484273.1">
    <property type="nucleotide sequence ID" value="NZ_JAZBJZ010000054.1"/>
</dbReference>
<dbReference type="InterPro" id="IPR026575">
    <property type="entry name" value="GpdQ/CpdA-like"/>
</dbReference>
<dbReference type="AlphaFoldDB" id="A0AAW9PXR1"/>
<accession>A0AAW9PXR1</accession>
<dbReference type="PANTHER" id="PTHR42988">
    <property type="entry name" value="PHOSPHOHYDROLASE"/>
    <property type="match status" value="1"/>
</dbReference>
<dbReference type="GO" id="GO:0004115">
    <property type="term" value="F:3',5'-cyclic-AMP phosphodiesterase activity"/>
    <property type="evidence" value="ECO:0007669"/>
    <property type="project" value="UniProtKB-EC"/>
</dbReference>
<dbReference type="Gene3D" id="3.60.21.10">
    <property type="match status" value="1"/>
</dbReference>
<keyword evidence="3" id="KW-0408">Iron</keyword>
<dbReference type="EMBL" id="JAZBJZ010000054">
    <property type="protein sequence ID" value="MEE3717842.1"/>
    <property type="molecule type" value="Genomic_DNA"/>
</dbReference>
<feature type="domain" description="Calcineurin-like phosphoesterase" evidence="5">
    <location>
        <begin position="4"/>
        <end position="199"/>
    </location>
</feature>